<proteinExistence type="predicted"/>
<dbReference type="CDD" id="cd00158">
    <property type="entry name" value="RHOD"/>
    <property type="match status" value="1"/>
</dbReference>
<accession>W6Y9T2</accession>
<evidence type="ECO:0000313" key="2">
    <source>
        <dbReference type="EMBL" id="EUC32169.1"/>
    </source>
</evidence>
<dbReference type="PROSITE" id="PS50206">
    <property type="entry name" value="RHODANESE_3"/>
    <property type="match status" value="1"/>
</dbReference>
<dbReference type="PANTHER" id="PTHR45431:SF3">
    <property type="entry name" value="RHODANESE-LIKE DOMAIN-CONTAINING PROTEIN 15, CHLOROPLASTIC"/>
    <property type="match status" value="1"/>
</dbReference>
<dbReference type="AlphaFoldDB" id="W6Y9T2"/>
<dbReference type="HOGENOM" id="CLU_089574_15_0_1"/>
<name>W6Y9T2_COCC2</name>
<sequence length="143" mass="15957">MAPQNLLIDVRTPSEFSTGYLTSDLSPTVNIEYQLISTLPAVYAEKGIQVAKDDRITLYCRSGRRSNLALQTLREMGFTNARDIGGLEEARRVLDREQVERQLEEGFGEGEGKVVREEKMGARGHERVKSFGVLVEGLRALEG</sequence>
<gene>
    <name evidence="2" type="ORF">COCCADRAFT_37839</name>
</gene>
<dbReference type="Pfam" id="PF00581">
    <property type="entry name" value="Rhodanese"/>
    <property type="match status" value="1"/>
</dbReference>
<protein>
    <recommendedName>
        <fullName evidence="1">Rhodanese domain-containing protein</fullName>
    </recommendedName>
</protein>
<dbReference type="RefSeq" id="XP_007713527.1">
    <property type="nucleotide sequence ID" value="XM_007715337.1"/>
</dbReference>
<feature type="domain" description="Rhodanese" evidence="1">
    <location>
        <begin position="1"/>
        <end position="99"/>
    </location>
</feature>
<dbReference type="Gene3D" id="3.40.250.10">
    <property type="entry name" value="Rhodanese-like domain"/>
    <property type="match status" value="1"/>
</dbReference>
<dbReference type="OrthoDB" id="361797at2759"/>
<dbReference type="eggNOG" id="ENOG502RS2C">
    <property type="taxonomic scope" value="Eukaryota"/>
</dbReference>
<dbReference type="PANTHER" id="PTHR45431">
    <property type="entry name" value="RHODANESE-LIKE DOMAIN-CONTAINING PROTEIN 15, CHLOROPLASTIC"/>
    <property type="match status" value="1"/>
</dbReference>
<dbReference type="EMBL" id="KI964640">
    <property type="protein sequence ID" value="EUC32169.1"/>
    <property type="molecule type" value="Genomic_DNA"/>
</dbReference>
<dbReference type="GeneID" id="19148621"/>
<dbReference type="InterPro" id="IPR052367">
    <property type="entry name" value="Thiosulfate_ST/Rhodanese-like"/>
</dbReference>
<organism evidence="2 3">
    <name type="scientific">Cochliobolus carbonum (strain 26-R-13)</name>
    <name type="common">Maize leaf spot fungus</name>
    <name type="synonym">Bipolaris zeicola</name>
    <dbReference type="NCBI Taxonomy" id="930089"/>
    <lineage>
        <taxon>Eukaryota</taxon>
        <taxon>Fungi</taxon>
        <taxon>Dikarya</taxon>
        <taxon>Ascomycota</taxon>
        <taxon>Pezizomycotina</taxon>
        <taxon>Dothideomycetes</taxon>
        <taxon>Pleosporomycetidae</taxon>
        <taxon>Pleosporales</taxon>
        <taxon>Pleosporineae</taxon>
        <taxon>Pleosporaceae</taxon>
        <taxon>Bipolaris</taxon>
    </lineage>
</organism>
<dbReference type="KEGG" id="bze:COCCADRAFT_37839"/>
<dbReference type="SUPFAM" id="SSF52821">
    <property type="entry name" value="Rhodanese/Cell cycle control phosphatase"/>
    <property type="match status" value="1"/>
</dbReference>
<evidence type="ECO:0000259" key="1">
    <source>
        <dbReference type="PROSITE" id="PS50206"/>
    </source>
</evidence>
<dbReference type="InterPro" id="IPR001763">
    <property type="entry name" value="Rhodanese-like_dom"/>
</dbReference>
<reference evidence="2 3" key="1">
    <citation type="journal article" date="2013" name="PLoS Genet.">
        <title>Comparative genome structure, secondary metabolite, and effector coding capacity across Cochliobolus pathogens.</title>
        <authorList>
            <person name="Condon B.J."/>
            <person name="Leng Y."/>
            <person name="Wu D."/>
            <person name="Bushley K.E."/>
            <person name="Ohm R.A."/>
            <person name="Otillar R."/>
            <person name="Martin J."/>
            <person name="Schackwitz W."/>
            <person name="Grimwood J."/>
            <person name="MohdZainudin N."/>
            <person name="Xue C."/>
            <person name="Wang R."/>
            <person name="Manning V.A."/>
            <person name="Dhillon B."/>
            <person name="Tu Z.J."/>
            <person name="Steffenson B.J."/>
            <person name="Salamov A."/>
            <person name="Sun H."/>
            <person name="Lowry S."/>
            <person name="LaButti K."/>
            <person name="Han J."/>
            <person name="Copeland A."/>
            <person name="Lindquist E."/>
            <person name="Barry K."/>
            <person name="Schmutz J."/>
            <person name="Baker S.E."/>
            <person name="Ciuffetti L.M."/>
            <person name="Grigoriev I.V."/>
            <person name="Zhong S."/>
            <person name="Turgeon B.G."/>
        </authorList>
    </citation>
    <scope>NUCLEOTIDE SEQUENCE [LARGE SCALE GENOMIC DNA]</scope>
    <source>
        <strain evidence="2 3">26-R-13</strain>
    </source>
</reference>
<evidence type="ECO:0000313" key="3">
    <source>
        <dbReference type="Proteomes" id="UP000053841"/>
    </source>
</evidence>
<dbReference type="InterPro" id="IPR036873">
    <property type="entry name" value="Rhodanese-like_dom_sf"/>
</dbReference>
<keyword evidence="3" id="KW-1185">Reference proteome</keyword>
<dbReference type="Proteomes" id="UP000053841">
    <property type="component" value="Unassembled WGS sequence"/>
</dbReference>
<dbReference type="STRING" id="930089.W6Y9T2"/>